<evidence type="ECO:0000313" key="1">
    <source>
        <dbReference type="EMBL" id="SAI84832.1"/>
    </source>
</evidence>
<dbReference type="OrthoDB" id="36884at2157"/>
<organism evidence="1 2">
    <name type="scientific">Saccharolobus solfataricus</name>
    <name type="common">Sulfolobus solfataricus</name>
    <dbReference type="NCBI Taxonomy" id="2287"/>
    <lineage>
        <taxon>Archaea</taxon>
        <taxon>Thermoproteota</taxon>
        <taxon>Thermoprotei</taxon>
        <taxon>Sulfolobales</taxon>
        <taxon>Sulfolobaceae</taxon>
        <taxon>Saccharolobus</taxon>
    </lineage>
</organism>
<dbReference type="Gene3D" id="3.40.50.1450">
    <property type="entry name" value="HybD-like"/>
    <property type="match status" value="1"/>
</dbReference>
<dbReference type="AlphaFoldDB" id="A0A157T0E1"/>
<dbReference type="GeneID" id="27427547"/>
<proteinExistence type="predicted"/>
<evidence type="ECO:0008006" key="3">
    <source>
        <dbReference type="Google" id="ProtNLM"/>
    </source>
</evidence>
<dbReference type="Proteomes" id="UP000076770">
    <property type="component" value="Chromosome i"/>
</dbReference>
<evidence type="ECO:0000313" key="2">
    <source>
        <dbReference type="Proteomes" id="UP000076770"/>
    </source>
</evidence>
<name>A0A157T0E1_SACSO</name>
<accession>A0A157T0E1</accession>
<dbReference type="RefSeq" id="WP_063492748.1">
    <property type="nucleotide sequence ID" value="NZ_LT549890.1"/>
</dbReference>
<dbReference type="InterPro" id="IPR023430">
    <property type="entry name" value="Pept_HybD-like_dom_sf"/>
</dbReference>
<sequence>MPKIAAIGYWYKGDYQIPLLVMEEMRLEGIEVIDLSLGAIKASTFLFQLNLDNLILLASEKRGKEELRVYRPEFNGSTFSDFLEIHSGMKAYFMDVDTFIKMARVMGSLPPDLIVIECEVVNNDGEISKWGKTCKEMMKREVLRRLGK</sequence>
<reference evidence="2" key="1">
    <citation type="submission" date="2016-04" db="EMBL/GenBank/DDBJ databases">
        <authorList>
            <person name="Shah S.A."/>
            <person name="Garrett R.A."/>
        </authorList>
    </citation>
    <scope>NUCLEOTIDE SEQUENCE [LARGE SCALE GENOMIC DNA]</scope>
    <source>
        <strain evidence="2">ATCC 35091 / DSM 1616 / JCM 8930 / NBRC 15331 / P1</strain>
    </source>
</reference>
<gene>
    <name evidence="1" type="ORF">SSOP1_1278</name>
</gene>
<dbReference type="EMBL" id="LT549890">
    <property type="protein sequence ID" value="SAI84832.1"/>
    <property type="molecule type" value="Genomic_DNA"/>
</dbReference>
<protein>
    <recommendedName>
        <fullName evidence="3">Hydrogenase maturation protease</fullName>
    </recommendedName>
</protein>